<feature type="non-terminal residue" evidence="1">
    <location>
        <position position="66"/>
    </location>
</feature>
<dbReference type="AlphaFoldDB" id="A0A087UB88"/>
<organism evidence="1 2">
    <name type="scientific">Stegodyphus mimosarum</name>
    <name type="common">African social velvet spider</name>
    <dbReference type="NCBI Taxonomy" id="407821"/>
    <lineage>
        <taxon>Eukaryota</taxon>
        <taxon>Metazoa</taxon>
        <taxon>Ecdysozoa</taxon>
        <taxon>Arthropoda</taxon>
        <taxon>Chelicerata</taxon>
        <taxon>Arachnida</taxon>
        <taxon>Araneae</taxon>
        <taxon>Araneomorphae</taxon>
        <taxon>Entelegynae</taxon>
        <taxon>Eresoidea</taxon>
        <taxon>Eresidae</taxon>
        <taxon>Stegodyphus</taxon>
    </lineage>
</organism>
<sequence>MCKDIMFKTVSKRNEEIKSMNFGLTCMKCMRSTGEEDIIYACKNVFEKELEKRKQEVAQMQYDWEK</sequence>
<proteinExistence type="predicted"/>
<keyword evidence="2" id="KW-1185">Reference proteome</keyword>
<evidence type="ECO:0000313" key="1">
    <source>
        <dbReference type="EMBL" id="KFM74627.1"/>
    </source>
</evidence>
<name>A0A087UB88_STEMI</name>
<dbReference type="EMBL" id="KK119076">
    <property type="protein sequence ID" value="KFM74627.1"/>
    <property type="molecule type" value="Genomic_DNA"/>
</dbReference>
<protein>
    <submittedName>
        <fullName evidence="1">Uncharacterized protein</fullName>
    </submittedName>
</protein>
<accession>A0A087UB88</accession>
<reference evidence="1 2" key="1">
    <citation type="submission" date="2013-11" db="EMBL/GenBank/DDBJ databases">
        <title>Genome sequencing of Stegodyphus mimosarum.</title>
        <authorList>
            <person name="Bechsgaard J."/>
        </authorList>
    </citation>
    <scope>NUCLEOTIDE SEQUENCE [LARGE SCALE GENOMIC DNA]</scope>
</reference>
<dbReference type="Proteomes" id="UP000054359">
    <property type="component" value="Unassembled WGS sequence"/>
</dbReference>
<gene>
    <name evidence="1" type="ORF">X975_11770</name>
</gene>
<evidence type="ECO:0000313" key="2">
    <source>
        <dbReference type="Proteomes" id="UP000054359"/>
    </source>
</evidence>